<comment type="caution">
    <text evidence="2">The sequence shown here is derived from an EMBL/GenBank/DDBJ whole genome shotgun (WGS) entry which is preliminary data.</text>
</comment>
<name>A0ABQ4TK42_9HYPH</name>
<organism evidence="2 3">
    <name type="scientific">Methylobacterium thuringiense</name>
    <dbReference type="NCBI Taxonomy" id="1003091"/>
    <lineage>
        <taxon>Bacteria</taxon>
        <taxon>Pseudomonadati</taxon>
        <taxon>Pseudomonadota</taxon>
        <taxon>Alphaproteobacteria</taxon>
        <taxon>Hyphomicrobiales</taxon>
        <taxon>Methylobacteriaceae</taxon>
        <taxon>Methylobacterium</taxon>
    </lineage>
</organism>
<dbReference type="InterPro" id="IPR041519">
    <property type="entry name" value="HEPN_RiboL-PSP"/>
</dbReference>
<evidence type="ECO:0000313" key="2">
    <source>
        <dbReference type="EMBL" id="GJE54427.1"/>
    </source>
</evidence>
<evidence type="ECO:0000313" key="3">
    <source>
        <dbReference type="Proteomes" id="UP001055101"/>
    </source>
</evidence>
<feature type="domain" description="RiboL-PSP-HEPN" evidence="1">
    <location>
        <begin position="23"/>
        <end position="197"/>
    </location>
</feature>
<reference evidence="2" key="1">
    <citation type="journal article" date="2021" name="Front. Microbiol.">
        <title>Comprehensive Comparative Genomics and Phenotyping of Methylobacterium Species.</title>
        <authorList>
            <person name="Alessa O."/>
            <person name="Ogura Y."/>
            <person name="Fujitani Y."/>
            <person name="Takami H."/>
            <person name="Hayashi T."/>
            <person name="Sahin N."/>
            <person name="Tani A."/>
        </authorList>
    </citation>
    <scope>NUCLEOTIDE SEQUENCE</scope>
    <source>
        <strain evidence="2">DSM 23674</strain>
    </source>
</reference>
<gene>
    <name evidence="2" type="ORF">EKPJFOCH_0902</name>
</gene>
<proteinExistence type="predicted"/>
<dbReference type="Proteomes" id="UP001055101">
    <property type="component" value="Unassembled WGS sequence"/>
</dbReference>
<keyword evidence="3" id="KW-1185">Reference proteome</keyword>
<accession>A0ABQ4TK42</accession>
<protein>
    <recommendedName>
        <fullName evidence="1">RiboL-PSP-HEPN domain-containing protein</fullName>
    </recommendedName>
</protein>
<evidence type="ECO:0000259" key="1">
    <source>
        <dbReference type="Pfam" id="PF18735"/>
    </source>
</evidence>
<dbReference type="RefSeq" id="WP_147814136.1">
    <property type="nucleotide sequence ID" value="NZ_BPRA01000003.1"/>
</dbReference>
<dbReference type="EMBL" id="BPRA01000003">
    <property type="protein sequence ID" value="GJE54427.1"/>
    <property type="molecule type" value="Genomic_DNA"/>
</dbReference>
<dbReference type="Pfam" id="PF18735">
    <property type="entry name" value="HEPN_RiboL-PSP"/>
    <property type="match status" value="1"/>
</dbReference>
<sequence length="214" mass="24175">MRLNEQIAYLRTHLLPAVFDPTGNYSDQSIFVKALAFRVLAHAEIEEFFEERVTEIAKTAWASWKEKCHVSATAMCLIAFSGREMKLPPDTYSAPGDNQKKIWPSLIDVNHRLNEAVSLFIKQISINNHGIREKNILGMLLPVGIDHKKIDDVFLTEIDDFGQQRGKAAHTSSAKFVQQGIDPKGEYDRLLKIVSLLLPLDEELDIVLKNCTSV</sequence>
<reference evidence="2" key="2">
    <citation type="submission" date="2021-08" db="EMBL/GenBank/DDBJ databases">
        <authorList>
            <person name="Tani A."/>
            <person name="Ola A."/>
            <person name="Ogura Y."/>
            <person name="Katsura K."/>
            <person name="Hayashi T."/>
        </authorList>
    </citation>
    <scope>NUCLEOTIDE SEQUENCE</scope>
    <source>
        <strain evidence="2">DSM 23674</strain>
    </source>
</reference>